<dbReference type="AlphaFoldDB" id="A0AAX3F0T4"/>
<reference evidence="2" key="1">
    <citation type="submission" date="2022-10" db="EMBL/GenBank/DDBJ databases">
        <authorList>
            <person name="Wei X."/>
        </authorList>
    </citation>
    <scope>NUCLEOTIDE SEQUENCE</scope>
    <source>
        <strain evidence="2">SD2</strain>
    </source>
</reference>
<gene>
    <name evidence="2" type="ORF">OIE46_01290</name>
</gene>
<reference evidence="2" key="2">
    <citation type="submission" date="2022-11" db="EMBL/GenBank/DDBJ databases">
        <title>complete genomes of mycoplasma synoviae ZX313 strain and SD2 strain.</title>
        <authorList>
            <person name="Zhong Q."/>
        </authorList>
    </citation>
    <scope>NUCLEOTIDE SEQUENCE</scope>
    <source>
        <strain evidence="2">SD2</strain>
    </source>
</reference>
<accession>A0AAX3F0T4</accession>
<dbReference type="Proteomes" id="UP001164481">
    <property type="component" value="Chromosome"/>
</dbReference>
<evidence type="ECO:0000256" key="1">
    <source>
        <dbReference type="SAM" id="MobiDB-lite"/>
    </source>
</evidence>
<dbReference type="RefSeq" id="WP_267274381.1">
    <property type="nucleotide sequence ID" value="NZ_CP107525.1"/>
</dbReference>
<proteinExistence type="predicted"/>
<evidence type="ECO:0000313" key="2">
    <source>
        <dbReference type="EMBL" id="UZW64698.1"/>
    </source>
</evidence>
<evidence type="ECO:0000313" key="3">
    <source>
        <dbReference type="Proteomes" id="UP001164481"/>
    </source>
</evidence>
<feature type="compositionally biased region" description="Polar residues" evidence="1">
    <location>
        <begin position="378"/>
        <end position="391"/>
    </location>
</feature>
<dbReference type="EMBL" id="CP107525">
    <property type="protein sequence ID" value="UZW64698.1"/>
    <property type="molecule type" value="Genomic_DNA"/>
</dbReference>
<feature type="region of interest" description="Disordered" evidence="1">
    <location>
        <begin position="370"/>
        <end position="391"/>
    </location>
</feature>
<protein>
    <submittedName>
        <fullName evidence="2">Hemagglutinin</fullName>
    </submittedName>
</protein>
<sequence>MSEEAAAEAETQTPAPTPAADLASTVSYLKSLNDTLRAATDALNGDNPTTKTAYYKADTGRTLYWDGFMPKIVVQGYQADGAGNGKATHEAANRPLLQQWFETPANWEKLSEQLTKKLGSDKFKNVVLTAPTVSYEEVTVNSNTWKNPKVTFNIQAKPGYQLTQPTTDPKQISLTIRVLYSSQESNQNLLTIQGASPTAAPSNSSVDDANVKAKVNVYLNYTGPNIVLDADLPTVGGKENTSINGTSNVEGTFNDKFKELLVDNNRVPREFLSTVINYVNKFDPKFRAQLVTDTNGVALTSVQSGTQLRIGNLNDFLYNKKVFLQQVHGDSSAVYFAVTAIASNNWLNTFLIRIPLTKFVRPLTAFTATPASAPTQTDSGTGAQTQPEAQS</sequence>
<organism evidence="2 3">
    <name type="scientific">Mycoplasmopsis synoviae</name>
    <name type="common">Mycoplasma synoviae</name>
    <dbReference type="NCBI Taxonomy" id="2109"/>
    <lineage>
        <taxon>Bacteria</taxon>
        <taxon>Bacillati</taxon>
        <taxon>Mycoplasmatota</taxon>
        <taxon>Mycoplasmoidales</taxon>
        <taxon>Metamycoplasmataceae</taxon>
        <taxon>Mycoplasmopsis</taxon>
    </lineage>
</organism>
<name>A0AAX3F0T4_MYCSY</name>